<name>A0A0K2VBH7_LEPSM</name>
<proteinExistence type="predicted"/>
<dbReference type="AlphaFoldDB" id="A0A0K2VBH7"/>
<evidence type="ECO:0000313" key="1">
    <source>
        <dbReference type="EMBL" id="CDW47878.1"/>
    </source>
</evidence>
<protein>
    <submittedName>
        <fullName evidence="1">Uncharacterized protein</fullName>
    </submittedName>
</protein>
<reference evidence="1" key="1">
    <citation type="submission" date="2014-05" db="EMBL/GenBank/DDBJ databases">
        <authorList>
            <person name="Chronopoulou M."/>
        </authorList>
    </citation>
    <scope>NUCLEOTIDE SEQUENCE</scope>
    <source>
        <tissue evidence="1">Whole organism</tissue>
    </source>
</reference>
<accession>A0A0K2VBH7</accession>
<sequence>MLENVYGKTFKAYNLIMLMYMMLQFGFKYNKIAGANQRFGMGQACIYTKFPIDIKVRLEDLQNPQKLKVKNIEGIFEEVPLN</sequence>
<organism evidence="1">
    <name type="scientific">Lepeophtheirus salmonis</name>
    <name type="common">Salmon louse</name>
    <name type="synonym">Caligus salmonis</name>
    <dbReference type="NCBI Taxonomy" id="72036"/>
    <lineage>
        <taxon>Eukaryota</taxon>
        <taxon>Metazoa</taxon>
        <taxon>Ecdysozoa</taxon>
        <taxon>Arthropoda</taxon>
        <taxon>Crustacea</taxon>
        <taxon>Multicrustacea</taxon>
        <taxon>Hexanauplia</taxon>
        <taxon>Copepoda</taxon>
        <taxon>Siphonostomatoida</taxon>
        <taxon>Caligidae</taxon>
        <taxon>Lepeophtheirus</taxon>
    </lineage>
</organism>
<dbReference type="EMBL" id="HACA01030517">
    <property type="protein sequence ID" value="CDW47878.1"/>
    <property type="molecule type" value="Transcribed_RNA"/>
</dbReference>